<feature type="coiled-coil region" evidence="1">
    <location>
        <begin position="671"/>
        <end position="698"/>
    </location>
</feature>
<evidence type="ECO:0008006" key="5">
    <source>
        <dbReference type="Google" id="ProtNLM"/>
    </source>
</evidence>
<gene>
    <name evidence="3" type="ORF">OC846_004823</name>
</gene>
<dbReference type="AlphaFoldDB" id="A0AAN6GP29"/>
<dbReference type="EMBL" id="JAPDMZ010000159">
    <property type="protein sequence ID" value="KAK0547517.1"/>
    <property type="molecule type" value="Genomic_DNA"/>
</dbReference>
<protein>
    <recommendedName>
        <fullName evidence="5">TFIIB-type domain-containing protein</fullName>
    </recommendedName>
</protein>
<keyword evidence="4" id="KW-1185">Reference proteome</keyword>
<dbReference type="Proteomes" id="UP001176517">
    <property type="component" value="Unassembled WGS sequence"/>
</dbReference>
<sequence length="789" mass="87446">MSRPQGSTAAVLSICPACSSTSVEFIPEACGDVCTECGYTVDVVVLDGSQEVAAGYGLSKQDAGGGANGAGLGTASVSMPQGDHSWWSSRLDKENQRRIREQICLSEIHAFIKGTLSYLHRQRYTERAFGLFDIVRRNATERMKKLDELWKAQQAALGILEEPTVQSASTDAPNEEPSTTLWRRKPPNRLFTWGYKAKSLAVACVYSTIYTAEPDSVISLEEVIHACGEAASHRSLSIRSVVKRLRLVRQYGGDAYAQVKEDAPRFYIPAMIDFFEALIDGESSGPAGNGGPVGKGKARELDESATALHPSLSGVQEFLNAVRIPLARTLAPELAHALEEANFPPPPQRAGSKMAVDGLASAWRETRMDMELTAYAIVMWALEGSARTIGPQQVLIELCRYAGKGAEGASFFKQNHTRPCFKQGNDTLDGPIHARTQNERENEDDEQDVKLVHDDRLAQAMPTSKTTLQWRYSNIRSILSDYAKHLPWVLSASIIASSRRVQMHSRSTYSKKMSATNIEADGVELNRSDIVTWMRDILSFRDAADHVEADESLGRRLRRKTAYPTETGPERWHSIADFTDQFVDPGSQVISPNEKNLAPVDSNAVSRFKARLDRLVPGSSTVDQSIESLGDKEIDQVLFDSDEEFESTYLRSDLERQLVEQKLREDGGWELDEQRMHAREMREKMQKEKLERKTLKEERKRKYDLVLADLEHSKSGDGPSSKRAKSRADADVAIAGGALPTIGGDAEGPTHDGKAESQRKKRDRTASLQEEDILYTSSDEEGDESIDEG</sequence>
<name>A0AAN6GP29_9BASI</name>
<evidence type="ECO:0000313" key="4">
    <source>
        <dbReference type="Proteomes" id="UP001176517"/>
    </source>
</evidence>
<evidence type="ECO:0000256" key="2">
    <source>
        <dbReference type="SAM" id="MobiDB-lite"/>
    </source>
</evidence>
<reference evidence="3" key="1">
    <citation type="journal article" date="2023" name="PhytoFront">
        <title>Draft Genome Resources of Seven Strains of Tilletia horrida, Causal Agent of Kernel Smut of Rice.</title>
        <authorList>
            <person name="Khanal S."/>
            <person name="Antony Babu S."/>
            <person name="Zhou X.G."/>
        </authorList>
    </citation>
    <scope>NUCLEOTIDE SEQUENCE</scope>
    <source>
        <strain evidence="3">TX6</strain>
    </source>
</reference>
<feature type="region of interest" description="Disordered" evidence="2">
    <location>
        <begin position="710"/>
        <end position="789"/>
    </location>
</feature>
<proteinExistence type="predicted"/>
<feature type="region of interest" description="Disordered" evidence="2">
    <location>
        <begin position="422"/>
        <end position="447"/>
    </location>
</feature>
<feature type="compositionally biased region" description="Acidic residues" evidence="2">
    <location>
        <begin position="769"/>
        <end position="789"/>
    </location>
</feature>
<keyword evidence="1" id="KW-0175">Coiled coil</keyword>
<comment type="caution">
    <text evidence="3">The sequence shown here is derived from an EMBL/GenBank/DDBJ whole genome shotgun (WGS) entry which is preliminary data.</text>
</comment>
<evidence type="ECO:0000256" key="1">
    <source>
        <dbReference type="SAM" id="Coils"/>
    </source>
</evidence>
<organism evidence="3 4">
    <name type="scientific">Tilletia horrida</name>
    <dbReference type="NCBI Taxonomy" id="155126"/>
    <lineage>
        <taxon>Eukaryota</taxon>
        <taxon>Fungi</taxon>
        <taxon>Dikarya</taxon>
        <taxon>Basidiomycota</taxon>
        <taxon>Ustilaginomycotina</taxon>
        <taxon>Exobasidiomycetes</taxon>
        <taxon>Tilletiales</taxon>
        <taxon>Tilletiaceae</taxon>
        <taxon>Tilletia</taxon>
    </lineage>
</organism>
<feature type="compositionally biased region" description="Basic and acidic residues" evidence="2">
    <location>
        <begin position="748"/>
        <end position="758"/>
    </location>
</feature>
<evidence type="ECO:0000313" key="3">
    <source>
        <dbReference type="EMBL" id="KAK0547517.1"/>
    </source>
</evidence>
<accession>A0AAN6GP29</accession>